<reference evidence="1" key="1">
    <citation type="submission" date="2011-02" db="EMBL/GenBank/DDBJ databases">
        <title>Complete sequence of Acidovorax avenae subsp. avenae ATCC 19860.</title>
        <authorList>
            <consortium name="US DOE Joint Genome Institute"/>
            <person name="Lucas S."/>
            <person name="Copeland A."/>
            <person name="Lapidus A."/>
            <person name="Cheng J.-F."/>
            <person name="Goodwin L."/>
            <person name="Pitluck S."/>
            <person name="Chertkov O."/>
            <person name="Held B."/>
            <person name="Detter J.C."/>
            <person name="Han C."/>
            <person name="Tapia R."/>
            <person name="Land M."/>
            <person name="Hauser L."/>
            <person name="Kyrpides N."/>
            <person name="Ivanova N."/>
            <person name="Ovchinnikova G."/>
            <person name="Pagani I."/>
            <person name="Gordon S."/>
            <person name="Woyke T."/>
        </authorList>
    </citation>
    <scope>NUCLEOTIDE SEQUENCE</scope>
    <source>
        <strain evidence="1">ATCC 19860</strain>
    </source>
</reference>
<organism evidence="1 2">
    <name type="scientific">Paracidovorax avenae (strain ATCC 19860 / DSM 7227 / CCUG 15838 / JCM 20985 / LMG 2117 / NCPPB 1011)</name>
    <name type="common">Acidovorax avenae</name>
    <dbReference type="NCBI Taxonomy" id="643561"/>
    <lineage>
        <taxon>Bacteria</taxon>
        <taxon>Pseudomonadati</taxon>
        <taxon>Pseudomonadota</taxon>
        <taxon>Betaproteobacteria</taxon>
        <taxon>Burkholderiales</taxon>
        <taxon>Comamonadaceae</taxon>
        <taxon>Paracidovorax</taxon>
    </lineage>
</organism>
<name>F0Q6Y4_PARA1</name>
<gene>
    <name evidence="1" type="ordered locus">Acav_0620</name>
</gene>
<keyword evidence="2" id="KW-1185">Reference proteome</keyword>
<dbReference type="HOGENOM" id="CLU_3228165_0_0_4"/>
<accession>F0Q6Y4</accession>
<dbReference type="KEGG" id="aaa:Acav_0620"/>
<evidence type="ECO:0000313" key="1">
    <source>
        <dbReference type="EMBL" id="ADX44543.1"/>
    </source>
</evidence>
<dbReference type="Proteomes" id="UP000002482">
    <property type="component" value="Chromosome"/>
</dbReference>
<dbReference type="AlphaFoldDB" id="F0Q6Y4"/>
<dbReference type="EMBL" id="CP002521">
    <property type="protein sequence ID" value="ADX44543.1"/>
    <property type="molecule type" value="Genomic_DNA"/>
</dbReference>
<sequence>MDPYPRRPSPAMPPVCPMAAPFSRISLAASGARPDAACRPPRR</sequence>
<protein>
    <submittedName>
        <fullName evidence="1">Uncharacterized protein</fullName>
    </submittedName>
</protein>
<evidence type="ECO:0000313" key="2">
    <source>
        <dbReference type="Proteomes" id="UP000002482"/>
    </source>
</evidence>
<proteinExistence type="predicted"/>